<comment type="caution">
    <text evidence="2">The sequence shown here is derived from an EMBL/GenBank/DDBJ whole genome shotgun (WGS) entry which is preliminary data.</text>
</comment>
<organism evidence="2 3">
    <name type="scientific">Tremella mesenterica</name>
    <name type="common">Jelly fungus</name>
    <dbReference type="NCBI Taxonomy" id="5217"/>
    <lineage>
        <taxon>Eukaryota</taxon>
        <taxon>Fungi</taxon>
        <taxon>Dikarya</taxon>
        <taxon>Basidiomycota</taxon>
        <taxon>Agaricomycotina</taxon>
        <taxon>Tremellomycetes</taxon>
        <taxon>Tremellales</taxon>
        <taxon>Tremellaceae</taxon>
        <taxon>Tremella</taxon>
    </lineage>
</organism>
<dbReference type="EMBL" id="SDIL01000057">
    <property type="protein sequence ID" value="RXK37908.1"/>
    <property type="molecule type" value="Genomic_DNA"/>
</dbReference>
<dbReference type="AlphaFoldDB" id="A0A4Q1BJL3"/>
<feature type="compositionally biased region" description="Basic residues" evidence="1">
    <location>
        <begin position="342"/>
        <end position="356"/>
    </location>
</feature>
<feature type="region of interest" description="Disordered" evidence="1">
    <location>
        <begin position="1"/>
        <end position="39"/>
    </location>
</feature>
<proteinExistence type="predicted"/>
<dbReference type="InParanoid" id="A0A4Q1BJL3"/>
<sequence length="396" mass="45118">MSESNTSYLSEKSVLPPTATFSSPGSHPEQEKKIGPTSPRFDQEWEVDLWMKLAREYGEEAADETTRATGTRVEVFSLFVWKPTDTIRDDLHGFHTQSCSQLYKIYEFFQWKPVQDASGSGQYLRWERAYENAAQSDHAVTEMVLEALENGKEYLHDEYLDRQVEECNDGTACFMTTPSQKWIQRGCSILVLKLVKVEVYNSLKDTKEDVHPVNQGNEVASVGGTRKVGTDQSTVSGNKTVSAASWWNVLERIFSLASYTLLGSGSSAHTKALIPEGELRKRVLSEMYEKMFHQKNNKTVEALSKCSSSTGKFKVMAFASVVVVSCHKPCRDIPDNYHHRPSCHHHRTTIHHHPKPLRPTTTKLREPRDYLLRQPRLTENYGKVRRRTEGERSRGS</sequence>
<name>A0A4Q1BJL3_TREME</name>
<feature type="compositionally biased region" description="Polar residues" evidence="1">
    <location>
        <begin position="1"/>
        <end position="10"/>
    </location>
</feature>
<feature type="region of interest" description="Disordered" evidence="1">
    <location>
        <begin position="342"/>
        <end position="396"/>
    </location>
</feature>
<accession>A0A4Q1BJL3</accession>
<protein>
    <submittedName>
        <fullName evidence="2">Uncharacterized protein</fullName>
    </submittedName>
</protein>
<evidence type="ECO:0000256" key="1">
    <source>
        <dbReference type="SAM" id="MobiDB-lite"/>
    </source>
</evidence>
<dbReference type="Proteomes" id="UP000289152">
    <property type="component" value="Unassembled WGS sequence"/>
</dbReference>
<dbReference type="VEuPathDB" id="FungiDB:TREMEDRAFT_64430"/>
<gene>
    <name evidence="2" type="ORF">M231_04797</name>
</gene>
<evidence type="ECO:0000313" key="2">
    <source>
        <dbReference type="EMBL" id="RXK37908.1"/>
    </source>
</evidence>
<keyword evidence="3" id="KW-1185">Reference proteome</keyword>
<reference evidence="2 3" key="1">
    <citation type="submission" date="2016-06" db="EMBL/GenBank/DDBJ databases">
        <title>Evolution of pathogenesis and genome organization in the Tremellales.</title>
        <authorList>
            <person name="Cuomo C."/>
            <person name="Litvintseva A."/>
            <person name="Heitman J."/>
            <person name="Chen Y."/>
            <person name="Sun S."/>
            <person name="Springer D."/>
            <person name="Dromer F."/>
            <person name="Young S."/>
            <person name="Zeng Q."/>
            <person name="Chapman S."/>
            <person name="Gujja S."/>
            <person name="Saif S."/>
            <person name="Birren B."/>
        </authorList>
    </citation>
    <scope>NUCLEOTIDE SEQUENCE [LARGE SCALE GENOMIC DNA]</scope>
    <source>
        <strain evidence="2 3">ATCC 28783</strain>
    </source>
</reference>
<evidence type="ECO:0000313" key="3">
    <source>
        <dbReference type="Proteomes" id="UP000289152"/>
    </source>
</evidence>
<feature type="region of interest" description="Disordered" evidence="1">
    <location>
        <begin position="215"/>
        <end position="234"/>
    </location>
</feature>
<feature type="compositionally biased region" description="Basic and acidic residues" evidence="1">
    <location>
        <begin position="387"/>
        <end position="396"/>
    </location>
</feature>